<evidence type="ECO:0000313" key="2">
    <source>
        <dbReference type="EMBL" id="MBB2894062.1"/>
    </source>
</evidence>
<dbReference type="Proteomes" id="UP000559182">
    <property type="component" value="Unassembled WGS sequence"/>
</dbReference>
<protein>
    <submittedName>
        <fullName evidence="2">Uncharacterized protein</fullName>
    </submittedName>
</protein>
<sequence>MPRTTHALPEEMMALDKVRKVVIWLVVAFIAYAIFTSPDKSADIVHNIWSIITNGVSQVGHFFDKILNS</sequence>
<dbReference type="RefSeq" id="WP_183322678.1">
    <property type="nucleotide sequence ID" value="NZ_JACHVQ010000004.1"/>
</dbReference>
<proteinExistence type="predicted"/>
<comment type="caution">
    <text evidence="2">The sequence shown here is derived from an EMBL/GenBank/DDBJ whole genome shotgun (WGS) entry which is preliminary data.</text>
</comment>
<keyword evidence="1" id="KW-0472">Membrane</keyword>
<reference evidence="2 3" key="1">
    <citation type="submission" date="2020-08" db="EMBL/GenBank/DDBJ databases">
        <title>Sequencing the genomes of 1000 actinobacteria strains.</title>
        <authorList>
            <person name="Klenk H.-P."/>
        </authorList>
    </citation>
    <scope>NUCLEOTIDE SEQUENCE [LARGE SCALE GENOMIC DNA]</scope>
    <source>
        <strain evidence="2 3">DSM 105369</strain>
    </source>
</reference>
<feature type="transmembrane region" description="Helical" evidence="1">
    <location>
        <begin position="21"/>
        <end position="38"/>
    </location>
</feature>
<keyword evidence="1" id="KW-1133">Transmembrane helix</keyword>
<name>A0A839NI26_9MICO</name>
<dbReference type="AlphaFoldDB" id="A0A839NI26"/>
<evidence type="ECO:0000313" key="3">
    <source>
        <dbReference type="Proteomes" id="UP000559182"/>
    </source>
</evidence>
<evidence type="ECO:0000256" key="1">
    <source>
        <dbReference type="SAM" id="Phobius"/>
    </source>
</evidence>
<gene>
    <name evidence="2" type="ORF">FHU39_004098</name>
</gene>
<keyword evidence="1" id="KW-0812">Transmembrane</keyword>
<accession>A0A839NI26</accession>
<keyword evidence="3" id="KW-1185">Reference proteome</keyword>
<organism evidence="2 3">
    <name type="scientific">Flexivirga oryzae</name>
    <dbReference type="NCBI Taxonomy" id="1794944"/>
    <lineage>
        <taxon>Bacteria</taxon>
        <taxon>Bacillati</taxon>
        <taxon>Actinomycetota</taxon>
        <taxon>Actinomycetes</taxon>
        <taxon>Micrococcales</taxon>
        <taxon>Dermacoccaceae</taxon>
        <taxon>Flexivirga</taxon>
    </lineage>
</organism>
<dbReference type="EMBL" id="JACHVQ010000004">
    <property type="protein sequence ID" value="MBB2894062.1"/>
    <property type="molecule type" value="Genomic_DNA"/>
</dbReference>